<dbReference type="PANTHER" id="PTHR13693:SF77">
    <property type="entry name" value="8-AMINO-7-OXONONANOATE SYNTHASE"/>
    <property type="match status" value="1"/>
</dbReference>
<dbReference type="Pfam" id="PF00155">
    <property type="entry name" value="Aminotran_1_2"/>
    <property type="match status" value="1"/>
</dbReference>
<dbReference type="SUPFAM" id="SSF53383">
    <property type="entry name" value="PLP-dependent transferases"/>
    <property type="match status" value="1"/>
</dbReference>
<keyword evidence="4" id="KW-0663">Pyridoxal phosphate</keyword>
<sequence length="377" mass="41794">MWKALEEKLAGKLAEREAQGNLRQLRFTGNLTDFCSNDYLGLARSENLKRLIQQESEKYWQLPIGATGSRLLSGNWPLMEELETEIARFHKAEAALLFNSGYSANVGLLSAVPQRGDTVFYDEASHASLKDGMRLSFAKSYSFRHNSLEDLRQKLQHASGQVFVVVESVYSMDGDQAPLVQLVELCQEFKAALVVDEAHAIGLYGPNGEGLVVELGMEKKVFARVLTYGKAMGCHGAAVVGPAVLRQFLVNYSRAFIYTTALPTHAVLALKGAYQLLPTLHQDREEVKQLSAYLFNQLNDIETISCTPQNSVILSVFVPDAQQLKPLALALQNQGYDIRPVMSPTVPKGSERLRLIVHSFNTQQEIDGLVGAIKRHT</sequence>
<comment type="caution">
    <text evidence="6">The sequence shown here is derived from an EMBL/GenBank/DDBJ whole genome shotgun (WGS) entry which is preliminary data.</text>
</comment>
<dbReference type="AlphaFoldDB" id="A0A5C8K851"/>
<dbReference type="RefSeq" id="WP_147920935.1">
    <property type="nucleotide sequence ID" value="NZ_VRTY01000018.1"/>
</dbReference>
<evidence type="ECO:0000256" key="1">
    <source>
        <dbReference type="ARBA" id="ARBA00001933"/>
    </source>
</evidence>
<evidence type="ECO:0000256" key="4">
    <source>
        <dbReference type="ARBA" id="ARBA00022898"/>
    </source>
</evidence>
<organism evidence="6 7">
    <name type="scientific">Pontibacter qinzhouensis</name>
    <dbReference type="NCBI Taxonomy" id="2603253"/>
    <lineage>
        <taxon>Bacteria</taxon>
        <taxon>Pseudomonadati</taxon>
        <taxon>Bacteroidota</taxon>
        <taxon>Cytophagia</taxon>
        <taxon>Cytophagales</taxon>
        <taxon>Hymenobacteraceae</taxon>
        <taxon>Pontibacter</taxon>
    </lineage>
</organism>
<gene>
    <name evidence="6" type="ORF">FVR03_06530</name>
</gene>
<name>A0A5C8K851_9BACT</name>
<dbReference type="Gene3D" id="3.40.640.10">
    <property type="entry name" value="Type I PLP-dependent aspartate aminotransferase-like (Major domain)"/>
    <property type="match status" value="1"/>
</dbReference>
<dbReference type="InterPro" id="IPR015424">
    <property type="entry name" value="PyrdxlP-dep_Trfase"/>
</dbReference>
<evidence type="ECO:0000259" key="5">
    <source>
        <dbReference type="Pfam" id="PF00155"/>
    </source>
</evidence>
<evidence type="ECO:0000256" key="3">
    <source>
        <dbReference type="ARBA" id="ARBA00022679"/>
    </source>
</evidence>
<protein>
    <submittedName>
        <fullName evidence="6">8-amino-7-oxononanoate synthase</fullName>
    </submittedName>
</protein>
<dbReference type="GO" id="GO:0016740">
    <property type="term" value="F:transferase activity"/>
    <property type="evidence" value="ECO:0007669"/>
    <property type="project" value="UniProtKB-KW"/>
</dbReference>
<keyword evidence="3" id="KW-0808">Transferase</keyword>
<dbReference type="EMBL" id="VRTY01000018">
    <property type="protein sequence ID" value="TXK49221.1"/>
    <property type="molecule type" value="Genomic_DNA"/>
</dbReference>
<keyword evidence="7" id="KW-1185">Reference proteome</keyword>
<evidence type="ECO:0000256" key="2">
    <source>
        <dbReference type="ARBA" id="ARBA00010008"/>
    </source>
</evidence>
<dbReference type="Proteomes" id="UP000321926">
    <property type="component" value="Unassembled WGS sequence"/>
</dbReference>
<reference evidence="6 7" key="1">
    <citation type="submission" date="2019-08" db="EMBL/GenBank/DDBJ databases">
        <authorList>
            <person name="Shi S."/>
        </authorList>
    </citation>
    <scope>NUCLEOTIDE SEQUENCE [LARGE SCALE GENOMIC DNA]</scope>
    <source>
        <strain evidence="6 7">GY10130</strain>
    </source>
</reference>
<evidence type="ECO:0000313" key="6">
    <source>
        <dbReference type="EMBL" id="TXK49221.1"/>
    </source>
</evidence>
<dbReference type="PANTHER" id="PTHR13693">
    <property type="entry name" value="CLASS II AMINOTRANSFERASE/8-AMINO-7-OXONONANOATE SYNTHASE"/>
    <property type="match status" value="1"/>
</dbReference>
<dbReference type="InterPro" id="IPR015421">
    <property type="entry name" value="PyrdxlP-dep_Trfase_major"/>
</dbReference>
<proteinExistence type="inferred from homology"/>
<dbReference type="InterPro" id="IPR004839">
    <property type="entry name" value="Aminotransferase_I/II_large"/>
</dbReference>
<dbReference type="InterPro" id="IPR015422">
    <property type="entry name" value="PyrdxlP-dep_Trfase_small"/>
</dbReference>
<accession>A0A5C8K851</accession>
<dbReference type="GO" id="GO:0009102">
    <property type="term" value="P:biotin biosynthetic process"/>
    <property type="evidence" value="ECO:0007669"/>
    <property type="project" value="TreeGrafter"/>
</dbReference>
<feature type="domain" description="Aminotransferase class I/classII large" evidence="5">
    <location>
        <begin position="31"/>
        <end position="373"/>
    </location>
</feature>
<dbReference type="InterPro" id="IPR050087">
    <property type="entry name" value="AON_synthase_class-II"/>
</dbReference>
<evidence type="ECO:0000313" key="7">
    <source>
        <dbReference type="Proteomes" id="UP000321926"/>
    </source>
</evidence>
<dbReference type="GO" id="GO:0030170">
    <property type="term" value="F:pyridoxal phosphate binding"/>
    <property type="evidence" value="ECO:0007669"/>
    <property type="project" value="InterPro"/>
</dbReference>
<dbReference type="Gene3D" id="3.90.1150.10">
    <property type="entry name" value="Aspartate Aminotransferase, domain 1"/>
    <property type="match status" value="1"/>
</dbReference>
<comment type="cofactor">
    <cofactor evidence="1">
        <name>pyridoxal 5'-phosphate</name>
        <dbReference type="ChEBI" id="CHEBI:597326"/>
    </cofactor>
</comment>
<comment type="similarity">
    <text evidence="2">Belongs to the class-II pyridoxal-phosphate-dependent aminotransferase family. BioF subfamily.</text>
</comment>
<dbReference type="OrthoDB" id="9807157at2"/>